<evidence type="ECO:0000259" key="10">
    <source>
        <dbReference type="PROSITE" id="PS50195"/>
    </source>
</evidence>
<dbReference type="InterPro" id="IPR028662">
    <property type="entry name" value="SNX8/Mvp1"/>
</dbReference>
<dbReference type="Pfam" id="PF19566">
    <property type="entry name" value="Snx8_BAR_dom"/>
    <property type="match status" value="1"/>
</dbReference>
<dbReference type="GO" id="GO:0042147">
    <property type="term" value="P:retrograde transport, endosome to Golgi"/>
    <property type="evidence" value="ECO:0007669"/>
    <property type="project" value="InterPro"/>
</dbReference>
<sequence length="521" mass="59146">MTSSASLSGSIVPYDPWAADSIINGPGSAPNNNDTHVEPSNGVSDHNENENGENIYDDEEDIDDGWQGAALKEKILKFNPNQPDTLVLRVMPEREGMFGFRHVNYIIESASKVVNFDSPSDDKDLIVRRYSDFAWLDEILSSKYTFRLMPPLPPKRLTLDGRHLASDDSFGERRQRGLTRYLNQLLLHPGLNSDPIIHGFVTLTSIPEFNQWKKRMSMETVGKDELIDRVISKSFVRQYKRAHQGLTLQTVAVPSAPATTASARVGDETWVKLRPQLAECCDSFSNLSILVNRIVKRYEEQAQDFRKLAHIMTSTIDPLTGLYSLAPENVPQIMHGVEYTGSIFTQHAQSLTNSAQKIQSRGLLENIKRLLSQLVGVKDLFDRVEKEINQLDFQLNNYHDRISLTVKKLVHIKKSLPNSQAQARAPAAASFVNTGNEMSAEFRKLAETHQLDKIQYTRLINRKWLIREIVQEELLLFQKTQFMIVKLLQSLAEDKSKENMFAGSLWSDLESTVMEIPLNYD</sequence>
<dbReference type="EMBL" id="KV454416">
    <property type="protein sequence ID" value="ODQ63084.1"/>
    <property type="molecule type" value="Genomic_DNA"/>
</dbReference>
<proteinExistence type="inferred from homology"/>
<dbReference type="SUPFAM" id="SSF64268">
    <property type="entry name" value="PX domain"/>
    <property type="match status" value="1"/>
</dbReference>
<reference evidence="11 12" key="1">
    <citation type="journal article" date="2016" name="Proc. Natl. Acad. Sci. U.S.A.">
        <title>Comparative genomics of biotechnologically important yeasts.</title>
        <authorList>
            <person name="Riley R."/>
            <person name="Haridas S."/>
            <person name="Wolfe K.H."/>
            <person name="Lopes M.R."/>
            <person name="Hittinger C.T."/>
            <person name="Goeker M."/>
            <person name="Salamov A.A."/>
            <person name="Wisecaver J.H."/>
            <person name="Long T.M."/>
            <person name="Calvey C.H."/>
            <person name="Aerts A.L."/>
            <person name="Barry K.W."/>
            <person name="Choi C."/>
            <person name="Clum A."/>
            <person name="Coughlan A.Y."/>
            <person name="Deshpande S."/>
            <person name="Douglass A.P."/>
            <person name="Hanson S.J."/>
            <person name="Klenk H.-P."/>
            <person name="LaButti K.M."/>
            <person name="Lapidus A."/>
            <person name="Lindquist E.A."/>
            <person name="Lipzen A.M."/>
            <person name="Meier-Kolthoff J.P."/>
            <person name="Ohm R.A."/>
            <person name="Otillar R.P."/>
            <person name="Pangilinan J.L."/>
            <person name="Peng Y."/>
            <person name="Rokas A."/>
            <person name="Rosa C.A."/>
            <person name="Scheuner C."/>
            <person name="Sibirny A.A."/>
            <person name="Slot J.C."/>
            <person name="Stielow J.B."/>
            <person name="Sun H."/>
            <person name="Kurtzman C.P."/>
            <person name="Blackwell M."/>
            <person name="Grigoriev I.V."/>
            <person name="Jeffries T.W."/>
        </authorList>
    </citation>
    <scope>NUCLEOTIDE SEQUENCE [LARGE SCALE GENOMIC DNA]</scope>
    <source>
        <strain evidence="11 12">DSM 6958</strain>
    </source>
</reference>
<name>A0A1E3PD00_9ASCO</name>
<evidence type="ECO:0000256" key="9">
    <source>
        <dbReference type="SAM" id="MobiDB-lite"/>
    </source>
</evidence>
<feature type="domain" description="PX" evidence="10">
    <location>
        <begin position="83"/>
        <end position="208"/>
    </location>
</feature>
<comment type="similarity">
    <text evidence="3">Belongs to the sorting nexin family.</text>
</comment>
<evidence type="ECO:0000256" key="2">
    <source>
        <dbReference type="ARBA" id="ARBA00004496"/>
    </source>
</evidence>
<dbReference type="Proteomes" id="UP000095009">
    <property type="component" value="Unassembled WGS sequence"/>
</dbReference>
<dbReference type="GO" id="GO:0005768">
    <property type="term" value="C:endosome"/>
    <property type="evidence" value="ECO:0007669"/>
    <property type="project" value="TreeGrafter"/>
</dbReference>
<dbReference type="GO" id="GO:0032266">
    <property type="term" value="F:phosphatidylinositol-3-phosphate binding"/>
    <property type="evidence" value="ECO:0007669"/>
    <property type="project" value="TreeGrafter"/>
</dbReference>
<dbReference type="GO" id="GO:0005829">
    <property type="term" value="C:cytosol"/>
    <property type="evidence" value="ECO:0007669"/>
    <property type="project" value="GOC"/>
</dbReference>
<evidence type="ECO:0000256" key="8">
    <source>
        <dbReference type="ARBA" id="ARBA00023136"/>
    </source>
</evidence>
<dbReference type="Pfam" id="PF00787">
    <property type="entry name" value="PX"/>
    <property type="match status" value="1"/>
</dbReference>
<evidence type="ECO:0000313" key="12">
    <source>
        <dbReference type="Proteomes" id="UP000095009"/>
    </source>
</evidence>
<evidence type="ECO:0000256" key="7">
    <source>
        <dbReference type="ARBA" id="ARBA00022927"/>
    </source>
</evidence>
<dbReference type="AlphaFoldDB" id="A0A1E3PD00"/>
<keyword evidence="12" id="KW-1185">Reference proteome</keyword>
<evidence type="ECO:0000256" key="6">
    <source>
        <dbReference type="ARBA" id="ARBA00022490"/>
    </source>
</evidence>
<evidence type="ECO:0000256" key="5">
    <source>
        <dbReference type="ARBA" id="ARBA00022448"/>
    </source>
</evidence>
<dbReference type="InterPro" id="IPR001683">
    <property type="entry name" value="PX_dom"/>
</dbReference>
<evidence type="ECO:0000256" key="3">
    <source>
        <dbReference type="ARBA" id="ARBA00010883"/>
    </source>
</evidence>
<gene>
    <name evidence="11" type="ORF">NADFUDRAFT_53732</name>
</gene>
<dbReference type="GO" id="GO:0006623">
    <property type="term" value="P:protein targeting to vacuole"/>
    <property type="evidence" value="ECO:0007669"/>
    <property type="project" value="TreeGrafter"/>
</dbReference>
<keyword evidence="5" id="KW-0813">Transport</keyword>
<protein>
    <recommendedName>
        <fullName evidence="4">Sorting nexin MVP1</fullName>
    </recommendedName>
</protein>
<evidence type="ECO:0000256" key="1">
    <source>
        <dbReference type="ARBA" id="ARBA00004287"/>
    </source>
</evidence>
<evidence type="ECO:0000313" key="11">
    <source>
        <dbReference type="EMBL" id="ODQ63084.1"/>
    </source>
</evidence>
<dbReference type="OrthoDB" id="10064318at2759"/>
<dbReference type="InterPro" id="IPR036871">
    <property type="entry name" value="PX_dom_sf"/>
</dbReference>
<dbReference type="GO" id="GO:0016020">
    <property type="term" value="C:membrane"/>
    <property type="evidence" value="ECO:0007669"/>
    <property type="project" value="UniProtKB-SubCell"/>
</dbReference>
<accession>A0A1E3PD00</accession>
<dbReference type="STRING" id="857566.A0A1E3PD00"/>
<dbReference type="SMART" id="SM00312">
    <property type="entry name" value="PX"/>
    <property type="match status" value="1"/>
</dbReference>
<keyword evidence="8" id="KW-0472">Membrane</keyword>
<dbReference type="PANTHER" id="PTHR47554:SF1">
    <property type="entry name" value="SORTING NEXIN MVP1"/>
    <property type="match status" value="1"/>
</dbReference>
<dbReference type="Gene3D" id="3.30.1520.10">
    <property type="entry name" value="Phox-like domain"/>
    <property type="match status" value="1"/>
</dbReference>
<organism evidence="11 12">
    <name type="scientific">Nadsonia fulvescens var. elongata DSM 6958</name>
    <dbReference type="NCBI Taxonomy" id="857566"/>
    <lineage>
        <taxon>Eukaryota</taxon>
        <taxon>Fungi</taxon>
        <taxon>Dikarya</taxon>
        <taxon>Ascomycota</taxon>
        <taxon>Saccharomycotina</taxon>
        <taxon>Dipodascomycetes</taxon>
        <taxon>Dipodascales</taxon>
        <taxon>Dipodascales incertae sedis</taxon>
        <taxon>Nadsonia</taxon>
    </lineage>
</organism>
<evidence type="ECO:0000256" key="4">
    <source>
        <dbReference type="ARBA" id="ARBA00014268"/>
    </source>
</evidence>
<dbReference type="InterPro" id="IPR045734">
    <property type="entry name" value="Snx8_BAR_dom"/>
</dbReference>
<dbReference type="PANTHER" id="PTHR47554">
    <property type="entry name" value="SORTING NEXIN MVP1"/>
    <property type="match status" value="1"/>
</dbReference>
<keyword evidence="7" id="KW-0653">Protein transport</keyword>
<comment type="subcellular location">
    <subcellularLocation>
        <location evidence="2">Cytoplasm</location>
    </subcellularLocation>
    <subcellularLocation>
        <location evidence="1">Membrane</location>
        <topology evidence="1">Peripheral membrane protein</topology>
        <orientation evidence="1">Cytoplasmic side</orientation>
    </subcellularLocation>
</comment>
<feature type="region of interest" description="Disordered" evidence="9">
    <location>
        <begin position="19"/>
        <end position="60"/>
    </location>
</feature>
<keyword evidence="6" id="KW-0963">Cytoplasm</keyword>
<dbReference type="PROSITE" id="PS50195">
    <property type="entry name" value="PX"/>
    <property type="match status" value="1"/>
</dbReference>